<dbReference type="PANTHER" id="PTHR33480:SF1">
    <property type="entry name" value="TYR RECOMBINASE DOMAIN-CONTAINING PROTEIN"/>
    <property type="match status" value="1"/>
</dbReference>
<dbReference type="Proteomes" id="UP001634394">
    <property type="component" value="Unassembled WGS sequence"/>
</dbReference>
<evidence type="ECO:0000313" key="1">
    <source>
        <dbReference type="EMBL" id="KAL3889169.1"/>
    </source>
</evidence>
<keyword evidence="4" id="KW-1185">Reference proteome</keyword>
<organism evidence="3 4">
    <name type="scientific">Sinanodonta woodiana</name>
    <name type="common">Chinese pond mussel</name>
    <name type="synonym">Anodonta woodiana</name>
    <dbReference type="NCBI Taxonomy" id="1069815"/>
    <lineage>
        <taxon>Eukaryota</taxon>
        <taxon>Metazoa</taxon>
        <taxon>Spiralia</taxon>
        <taxon>Lophotrochozoa</taxon>
        <taxon>Mollusca</taxon>
        <taxon>Bivalvia</taxon>
        <taxon>Autobranchia</taxon>
        <taxon>Heteroconchia</taxon>
        <taxon>Palaeoheterodonta</taxon>
        <taxon>Unionida</taxon>
        <taxon>Unionoidea</taxon>
        <taxon>Unionidae</taxon>
        <taxon>Unioninae</taxon>
        <taxon>Sinanodonta</taxon>
    </lineage>
</organism>
<evidence type="ECO:0000313" key="4">
    <source>
        <dbReference type="Proteomes" id="UP001634394"/>
    </source>
</evidence>
<reference evidence="3 4" key="1">
    <citation type="submission" date="2024-11" db="EMBL/GenBank/DDBJ databases">
        <title>Chromosome-level genome assembly of the freshwater bivalve Anodonta woodiana.</title>
        <authorList>
            <person name="Chen X."/>
        </authorList>
    </citation>
    <scope>NUCLEOTIDE SEQUENCE [LARGE SCALE GENOMIC DNA]</scope>
    <source>
        <strain evidence="3">MN2024</strain>
        <tissue evidence="3">Gills</tissue>
    </source>
</reference>
<dbReference type="EMBL" id="JBJQND010000001">
    <property type="protein sequence ID" value="KAL3889297.1"/>
    <property type="molecule type" value="Genomic_DNA"/>
</dbReference>
<evidence type="ECO:0000313" key="2">
    <source>
        <dbReference type="EMBL" id="KAL3889198.1"/>
    </source>
</evidence>
<dbReference type="AlphaFoldDB" id="A0ABD3XW25"/>
<evidence type="ECO:0000313" key="3">
    <source>
        <dbReference type="EMBL" id="KAL3889297.1"/>
    </source>
</evidence>
<protein>
    <submittedName>
        <fullName evidence="3">Uncharacterized protein</fullName>
    </submittedName>
</protein>
<accession>A0ABD3XW25</accession>
<proteinExistence type="predicted"/>
<gene>
    <name evidence="1" type="ORF">ACJMK2_001520</name>
    <name evidence="2" type="ORF">ACJMK2_001546</name>
    <name evidence="3" type="ORF">ACJMK2_001641</name>
</gene>
<dbReference type="PANTHER" id="PTHR33480">
    <property type="entry name" value="SET DOMAIN-CONTAINING PROTEIN-RELATED"/>
    <property type="match status" value="1"/>
</dbReference>
<sequence>MREMGRLVKELIKMENNPDKPLKDDGKRNISHNMLPLAGDVKYLTDYLNKIAEETYQSLIISTEKEAVKRCWVELSEIVLAQTIVFNRRRAGEVLKMTIE</sequence>
<dbReference type="EMBL" id="JBJQND010000001">
    <property type="protein sequence ID" value="KAL3889198.1"/>
    <property type="molecule type" value="Genomic_DNA"/>
</dbReference>
<dbReference type="EMBL" id="JBJQND010000001">
    <property type="protein sequence ID" value="KAL3889169.1"/>
    <property type="molecule type" value="Genomic_DNA"/>
</dbReference>
<name>A0ABD3XW25_SINWO</name>
<comment type="caution">
    <text evidence="3">The sequence shown here is derived from an EMBL/GenBank/DDBJ whole genome shotgun (WGS) entry which is preliminary data.</text>
</comment>